<dbReference type="RefSeq" id="WP_006685305.1">
    <property type="nucleotide sequence ID" value="NZ_GG730299.1"/>
</dbReference>
<sequence>MSNGSIDSADLIQEPGVLIVINESPNATQGDYLTLYWNGIQSGLLYIESDSPENYFPWNITIDADLVPDGSYPLYYTRLDAHGNIAVSDTVIAIVRRSDTGILPAPIFPEANDSNTITGDALADGSTLVQIPAYTGMATGDDVFVYWVGADNTGNVVQDSVYSLMHSVSSTEAGHPFSVQIPAPYVSVIGTGKASAWYTVQPAAGGRARNSDTATANIDTAQTALLAPYFPEGNDGWIDSSEAMDGTPVAVRAYLGATAGDIVTVSWQGYAKEVPVIASSGSILHTLTSAEIATGFSVVVPAADIEAVGIGTLQAWYSVEFVGDGSGISATATVNIDTVHTQLFPAPTLPEAAGDNTIDSTEYADGTPMQISYPSLMEDDVVTLYWQGYLSDGITPVDGTAWSLVHPVTAAESAAGVFTEIVPASAISPIGNGMATAYYTVVLANRRGIAESMPTNVEIATQSASTLRMNCTTGAPIFDPTVQVRPINTVTLHGPAGEDVTLSLSSTSDAWFNPDGTKTLNIRLDSTGKSSAQVYCFTTGNVTVTAYLQTDPTQDASGVMTFTSWLSGQGDLQYYGMSSNAEADGETLCSVYLQTSAISTATQARLTLNNNSATIASSGSQVAFVNVSSTHAGSFDLTDKVVEAADFTLMLVDTDDYITGSVTFITPM</sequence>
<dbReference type="AlphaFoldDB" id="D4BBZ8"/>
<evidence type="ECO:0000313" key="2">
    <source>
        <dbReference type="Proteomes" id="UP000003880"/>
    </source>
</evidence>
<proteinExistence type="predicted"/>
<accession>D4BBZ8</accession>
<dbReference type="EMBL" id="ABWL02000007">
    <property type="protein sequence ID" value="EFE08616.1"/>
    <property type="molecule type" value="Genomic_DNA"/>
</dbReference>
<dbReference type="eggNOG" id="COG5492">
    <property type="taxonomic scope" value="Bacteria"/>
</dbReference>
<evidence type="ECO:0000313" key="1">
    <source>
        <dbReference type="EMBL" id="EFE08616.1"/>
    </source>
</evidence>
<reference evidence="1 2" key="1">
    <citation type="submission" date="2010-02" db="EMBL/GenBank/DDBJ databases">
        <authorList>
            <person name="Weinstock G."/>
            <person name="Sodergren E."/>
            <person name="Clifton S."/>
            <person name="Fulton L."/>
            <person name="Fulton B."/>
            <person name="Courtney L."/>
            <person name="Fronick C."/>
            <person name="Harrison M."/>
            <person name="Strong C."/>
            <person name="Farmer C."/>
            <person name="Delahaunty K."/>
            <person name="Markovic C."/>
            <person name="Hall O."/>
            <person name="Minx P."/>
            <person name="Tomlinson C."/>
            <person name="Mitreva M."/>
            <person name="Nelson J."/>
            <person name="Hou S."/>
            <person name="Wollam A."/>
            <person name="Pepin K.H."/>
            <person name="Johnson M."/>
            <person name="Bhonagiri V."/>
            <person name="Zhang X."/>
            <person name="Suruliraj S."/>
            <person name="Warren W."/>
            <person name="Chinwalla A."/>
            <person name="Mardis E.R."/>
            <person name="Wilson R.K."/>
        </authorList>
    </citation>
    <scope>NUCLEOTIDE SEQUENCE [LARGE SCALE GENOMIC DNA]</scope>
    <source>
        <strain evidence="1 2">ATCC 29220</strain>
    </source>
</reference>
<organism evidence="1 2">
    <name type="scientific">Citrobacter youngae ATCC 29220</name>
    <dbReference type="NCBI Taxonomy" id="500640"/>
    <lineage>
        <taxon>Bacteria</taxon>
        <taxon>Pseudomonadati</taxon>
        <taxon>Pseudomonadota</taxon>
        <taxon>Gammaproteobacteria</taxon>
        <taxon>Enterobacterales</taxon>
        <taxon>Enterobacteriaceae</taxon>
        <taxon>Citrobacter</taxon>
        <taxon>Citrobacter freundii complex</taxon>
    </lineage>
</organism>
<dbReference type="HOGENOM" id="CLU_402113_0_0_6"/>
<name>D4BBZ8_9ENTR</name>
<comment type="caution">
    <text evidence="1">The sequence shown here is derived from an EMBL/GenBank/DDBJ whole genome shotgun (WGS) entry which is preliminary data.</text>
</comment>
<gene>
    <name evidence="1" type="ORF">CIT292_07939</name>
</gene>
<dbReference type="Proteomes" id="UP000003880">
    <property type="component" value="Unassembled WGS sequence"/>
</dbReference>
<protein>
    <submittedName>
        <fullName evidence="1">Uncharacterized protein</fullName>
    </submittedName>
</protein>